<comment type="caution">
    <text evidence="3">The sequence shown here is derived from an EMBL/GenBank/DDBJ whole genome shotgun (WGS) entry which is preliminary data.</text>
</comment>
<evidence type="ECO:0000313" key="4">
    <source>
        <dbReference type="Proteomes" id="UP000475862"/>
    </source>
</evidence>
<reference evidence="3 4" key="1">
    <citation type="submission" date="2019-08" db="EMBL/GenBank/DDBJ databases">
        <title>The genome of the soybean aphid Biotype 1, its phylome, world population structure and adaptation to the North American continent.</title>
        <authorList>
            <person name="Giordano R."/>
            <person name="Donthu R.K."/>
            <person name="Hernandez A.G."/>
            <person name="Wright C.L."/>
            <person name="Zimin A.V."/>
        </authorList>
    </citation>
    <scope>NUCLEOTIDE SEQUENCE [LARGE SCALE GENOMIC DNA]</scope>
    <source>
        <tissue evidence="3">Whole aphids</tissue>
    </source>
</reference>
<proteinExistence type="predicted"/>
<organism evidence="3 4">
    <name type="scientific">Aphis glycines</name>
    <name type="common">Soybean aphid</name>
    <dbReference type="NCBI Taxonomy" id="307491"/>
    <lineage>
        <taxon>Eukaryota</taxon>
        <taxon>Metazoa</taxon>
        <taxon>Ecdysozoa</taxon>
        <taxon>Arthropoda</taxon>
        <taxon>Hexapoda</taxon>
        <taxon>Insecta</taxon>
        <taxon>Pterygota</taxon>
        <taxon>Neoptera</taxon>
        <taxon>Paraneoptera</taxon>
        <taxon>Hemiptera</taxon>
        <taxon>Sternorrhyncha</taxon>
        <taxon>Aphidomorpha</taxon>
        <taxon>Aphidoidea</taxon>
        <taxon>Aphididae</taxon>
        <taxon>Aphidini</taxon>
        <taxon>Aphis</taxon>
        <taxon>Aphis</taxon>
    </lineage>
</organism>
<dbReference type="PANTHER" id="PTHR28635">
    <property type="entry name" value="TRANSMEMBRANE INNER EAR EXPRESSED PROTEIN"/>
    <property type="match status" value="1"/>
</dbReference>
<dbReference type="InterPro" id="IPR032006">
    <property type="entry name" value="TMIE"/>
</dbReference>
<feature type="transmembrane region" description="Helical" evidence="2">
    <location>
        <begin position="47"/>
        <end position="69"/>
    </location>
</feature>
<feature type="compositionally biased region" description="Basic and acidic residues" evidence="1">
    <location>
        <begin position="151"/>
        <end position="160"/>
    </location>
</feature>
<dbReference type="EMBL" id="VYZN01000001">
    <property type="protein sequence ID" value="KAE9544502.1"/>
    <property type="molecule type" value="Genomic_DNA"/>
</dbReference>
<name>A0A6G0U893_APHGL</name>
<keyword evidence="2" id="KW-0812">Transmembrane</keyword>
<feature type="region of interest" description="Disordered" evidence="1">
    <location>
        <begin position="125"/>
        <end position="160"/>
    </location>
</feature>
<keyword evidence="4" id="KW-1185">Reference proteome</keyword>
<accession>A0A6G0U893</accession>
<dbReference type="OrthoDB" id="6154284at2759"/>
<evidence type="ECO:0000313" key="3">
    <source>
        <dbReference type="EMBL" id="KAE9544502.1"/>
    </source>
</evidence>
<dbReference type="PANTHER" id="PTHR28635:SF1">
    <property type="entry name" value="TRANSMEMBRANE INNER EAR EXPRESSED PROTEIN"/>
    <property type="match status" value="1"/>
</dbReference>
<feature type="compositionally biased region" description="Low complexity" evidence="1">
    <location>
        <begin position="136"/>
        <end position="147"/>
    </location>
</feature>
<dbReference type="Pfam" id="PF16038">
    <property type="entry name" value="TMIE"/>
    <property type="match status" value="1"/>
</dbReference>
<dbReference type="AlphaFoldDB" id="A0A6G0U893"/>
<keyword evidence="2" id="KW-1133">Transmembrane helix</keyword>
<dbReference type="Proteomes" id="UP000475862">
    <property type="component" value="Unassembled WGS sequence"/>
</dbReference>
<sequence>MPLNSSLELNILFIVIATNDFTTTSSDTTPPYDDAWLEVQIYNGYRVWHIIFFIMTIFFTLVVFMCCCVRFRIPRTKQEIEADFIRRKIATKFCKQLRLLSDTEMDNMDLLKALKRLQSELEIPSNETVEEPDEVLSSTKTTTPSLKKSPKSSDFDSSVEKLDEEPENVLSGRLATLVNVLNVMKPRRKHIADEITPNLITV</sequence>
<evidence type="ECO:0000256" key="2">
    <source>
        <dbReference type="SAM" id="Phobius"/>
    </source>
</evidence>
<gene>
    <name evidence="3" type="ORF">AGLY_000043</name>
</gene>
<protein>
    <recommendedName>
        <fullName evidence="5">Transmembrane inner ear expressed protein</fullName>
    </recommendedName>
</protein>
<evidence type="ECO:0000256" key="1">
    <source>
        <dbReference type="SAM" id="MobiDB-lite"/>
    </source>
</evidence>
<evidence type="ECO:0008006" key="5">
    <source>
        <dbReference type="Google" id="ProtNLM"/>
    </source>
</evidence>
<keyword evidence="2" id="KW-0472">Membrane</keyword>